<keyword evidence="1" id="KW-0812">Transmembrane</keyword>
<gene>
    <name evidence="2" type="ORF">ACN38_g4625</name>
</gene>
<sequence>MNCLYIIIDQIGIGLVELIIDYYLNVRIRTIFRSVKRSPFLRYTLSLYPNEVNMDNSGHYVVRPPMR</sequence>
<accession>A0A0M8PBS9</accession>
<evidence type="ECO:0000313" key="2">
    <source>
        <dbReference type="EMBL" id="KOS44480.1"/>
    </source>
</evidence>
<dbReference type="Proteomes" id="UP000037696">
    <property type="component" value="Unassembled WGS sequence"/>
</dbReference>
<reference evidence="2 3" key="1">
    <citation type="submission" date="2015-08" db="EMBL/GenBank/DDBJ databases">
        <title>Genome sequencing of Penicillium nordicum.</title>
        <authorList>
            <person name="Nguyen H.D."/>
            <person name="Seifert K.A."/>
        </authorList>
    </citation>
    <scope>NUCLEOTIDE SEQUENCE [LARGE SCALE GENOMIC DNA]</scope>
    <source>
        <strain evidence="2 3">DAOMC 185683</strain>
    </source>
</reference>
<keyword evidence="1" id="KW-1133">Transmembrane helix</keyword>
<proteinExistence type="predicted"/>
<protein>
    <submittedName>
        <fullName evidence="2">Uncharacterized protein</fullName>
    </submittedName>
</protein>
<comment type="caution">
    <text evidence="2">The sequence shown here is derived from an EMBL/GenBank/DDBJ whole genome shotgun (WGS) entry which is preliminary data.</text>
</comment>
<name>A0A0M8PBS9_9EURO</name>
<dbReference type="AlphaFoldDB" id="A0A0M8PBS9"/>
<organism evidence="2 3">
    <name type="scientific">Penicillium nordicum</name>
    <dbReference type="NCBI Taxonomy" id="229535"/>
    <lineage>
        <taxon>Eukaryota</taxon>
        <taxon>Fungi</taxon>
        <taxon>Dikarya</taxon>
        <taxon>Ascomycota</taxon>
        <taxon>Pezizomycotina</taxon>
        <taxon>Eurotiomycetes</taxon>
        <taxon>Eurotiomycetidae</taxon>
        <taxon>Eurotiales</taxon>
        <taxon>Aspergillaceae</taxon>
        <taxon>Penicillium</taxon>
    </lineage>
</organism>
<dbReference type="EMBL" id="LHQQ01000060">
    <property type="protein sequence ID" value="KOS44480.1"/>
    <property type="molecule type" value="Genomic_DNA"/>
</dbReference>
<keyword evidence="1" id="KW-0472">Membrane</keyword>
<evidence type="ECO:0000256" key="1">
    <source>
        <dbReference type="SAM" id="Phobius"/>
    </source>
</evidence>
<keyword evidence="3" id="KW-1185">Reference proteome</keyword>
<feature type="transmembrane region" description="Helical" evidence="1">
    <location>
        <begin position="6"/>
        <end position="24"/>
    </location>
</feature>
<evidence type="ECO:0000313" key="3">
    <source>
        <dbReference type="Proteomes" id="UP000037696"/>
    </source>
</evidence>